<dbReference type="Proteomes" id="UP000784294">
    <property type="component" value="Unassembled WGS sequence"/>
</dbReference>
<proteinExistence type="predicted"/>
<name>A0A448WP86_9PLAT</name>
<dbReference type="AlphaFoldDB" id="A0A448WP86"/>
<feature type="region of interest" description="Disordered" evidence="1">
    <location>
        <begin position="32"/>
        <end position="109"/>
    </location>
</feature>
<comment type="caution">
    <text evidence="2">The sequence shown here is derived from an EMBL/GenBank/DDBJ whole genome shotgun (WGS) entry which is preliminary data.</text>
</comment>
<gene>
    <name evidence="2" type="ORF">PXEA_LOCUS10225</name>
</gene>
<organism evidence="2 3">
    <name type="scientific">Protopolystoma xenopodis</name>
    <dbReference type="NCBI Taxonomy" id="117903"/>
    <lineage>
        <taxon>Eukaryota</taxon>
        <taxon>Metazoa</taxon>
        <taxon>Spiralia</taxon>
        <taxon>Lophotrochozoa</taxon>
        <taxon>Platyhelminthes</taxon>
        <taxon>Monogenea</taxon>
        <taxon>Polyopisthocotylea</taxon>
        <taxon>Polystomatidea</taxon>
        <taxon>Polystomatidae</taxon>
        <taxon>Protopolystoma</taxon>
    </lineage>
</organism>
<accession>A0A448WP86</accession>
<protein>
    <submittedName>
        <fullName evidence="2">Uncharacterized protein</fullName>
    </submittedName>
</protein>
<sequence>MLDLLFSDIAALRSASSMIPLTRWCHEPAGLSRSTGLARRQVSATTGPPSAHLSSRHRGVPEPTEHRDSTHIRTVRLTSHPSAAVTRRPPLSSHDSRQHRTLPVHETGT</sequence>
<feature type="compositionally biased region" description="Basic and acidic residues" evidence="1">
    <location>
        <begin position="59"/>
        <end position="71"/>
    </location>
</feature>
<dbReference type="EMBL" id="CAAALY010029842">
    <property type="protein sequence ID" value="VEL16785.1"/>
    <property type="molecule type" value="Genomic_DNA"/>
</dbReference>
<evidence type="ECO:0000313" key="3">
    <source>
        <dbReference type="Proteomes" id="UP000784294"/>
    </source>
</evidence>
<evidence type="ECO:0000256" key="1">
    <source>
        <dbReference type="SAM" id="MobiDB-lite"/>
    </source>
</evidence>
<feature type="non-terminal residue" evidence="2">
    <location>
        <position position="109"/>
    </location>
</feature>
<evidence type="ECO:0000313" key="2">
    <source>
        <dbReference type="EMBL" id="VEL16785.1"/>
    </source>
</evidence>
<reference evidence="2" key="1">
    <citation type="submission" date="2018-11" db="EMBL/GenBank/DDBJ databases">
        <authorList>
            <consortium name="Pathogen Informatics"/>
        </authorList>
    </citation>
    <scope>NUCLEOTIDE SEQUENCE</scope>
</reference>
<keyword evidence="3" id="KW-1185">Reference proteome</keyword>